<feature type="transmembrane region" description="Helical" evidence="5">
    <location>
        <begin position="156"/>
        <end position="184"/>
    </location>
</feature>
<feature type="transmembrane region" description="Helical" evidence="5">
    <location>
        <begin position="112"/>
        <end position="135"/>
    </location>
</feature>
<organism evidence="7">
    <name type="scientific">Ignisphaera aggregans</name>
    <dbReference type="NCBI Taxonomy" id="334771"/>
    <lineage>
        <taxon>Archaea</taxon>
        <taxon>Thermoproteota</taxon>
        <taxon>Thermoprotei</taxon>
        <taxon>Desulfurococcales</taxon>
        <taxon>Desulfurococcaceae</taxon>
        <taxon>Ignisphaera</taxon>
    </lineage>
</organism>
<evidence type="ECO:0000256" key="5">
    <source>
        <dbReference type="RuleBase" id="RU363032"/>
    </source>
</evidence>
<keyword evidence="2 5" id="KW-0812">Transmembrane</keyword>
<sequence length="342" mass="38192">MSSRKMMLYILMRVIILFITVVTAYSLTFLLLKFMPLDAVDFVISQFITSPAAVYQDPIVINTLKEGLYDLFGLKGTLLEQYISFLRRVFIFDFGPSIISFPTPVTDLIRNALPWTIGLLSFTTLMSWIIGNLLGTITTFIEIERGGVATKFLQSIAIVLYPIPYYIMALVLIFLLTYLIPIFPLPGAGGIITFEFSFENIINIIRRFALPALSILIISAFGWNYISSRTLTLNIVSEDFSIYAKLRALPDSIILKKYILRNILISQITILALHLGMIFSGALLVEVIFALPGLGTLLYKAINSGDISTALGVLSLSIVAVSVATFIIDLIYPIIDPRVRHR</sequence>
<evidence type="ECO:0000313" key="7">
    <source>
        <dbReference type="EMBL" id="HHR96524.1"/>
    </source>
</evidence>
<evidence type="ECO:0000256" key="1">
    <source>
        <dbReference type="ARBA" id="ARBA00004141"/>
    </source>
</evidence>
<dbReference type="AlphaFoldDB" id="A0A7C5UXQ9"/>
<dbReference type="GO" id="GO:0055085">
    <property type="term" value="P:transmembrane transport"/>
    <property type="evidence" value="ECO:0007669"/>
    <property type="project" value="InterPro"/>
</dbReference>
<protein>
    <submittedName>
        <fullName evidence="7">ABC transporter permease</fullName>
    </submittedName>
</protein>
<comment type="subcellular location">
    <subcellularLocation>
        <location evidence="5">Cell membrane</location>
        <topology evidence="5">Multi-pass membrane protein</topology>
    </subcellularLocation>
    <subcellularLocation>
        <location evidence="1">Membrane</location>
        <topology evidence="1">Multi-pass membrane protein</topology>
    </subcellularLocation>
</comment>
<keyword evidence="5" id="KW-0813">Transport</keyword>
<comment type="caution">
    <text evidence="7">The sequence shown here is derived from an EMBL/GenBank/DDBJ whole genome shotgun (WGS) entry which is preliminary data.</text>
</comment>
<evidence type="ECO:0000256" key="4">
    <source>
        <dbReference type="ARBA" id="ARBA00023136"/>
    </source>
</evidence>
<name>A0A7C5UXQ9_9CREN</name>
<feature type="transmembrane region" description="Helical" evidence="5">
    <location>
        <begin position="7"/>
        <end position="32"/>
    </location>
</feature>
<accession>A0A7C5UXQ9</accession>
<dbReference type="PANTHER" id="PTHR43376">
    <property type="entry name" value="OLIGOPEPTIDE TRANSPORT SYSTEM PERMEASE PROTEIN"/>
    <property type="match status" value="1"/>
</dbReference>
<evidence type="ECO:0000259" key="6">
    <source>
        <dbReference type="PROSITE" id="PS50928"/>
    </source>
</evidence>
<feature type="domain" description="ABC transmembrane type-1" evidence="6">
    <location>
        <begin position="113"/>
        <end position="332"/>
    </location>
</feature>
<dbReference type="PROSITE" id="PS50928">
    <property type="entry name" value="ABC_TM1"/>
    <property type="match status" value="1"/>
</dbReference>
<evidence type="ECO:0000256" key="3">
    <source>
        <dbReference type="ARBA" id="ARBA00022989"/>
    </source>
</evidence>
<proteinExistence type="inferred from homology"/>
<evidence type="ECO:0000256" key="2">
    <source>
        <dbReference type="ARBA" id="ARBA00022692"/>
    </source>
</evidence>
<reference evidence="7" key="1">
    <citation type="journal article" date="2020" name="mSystems">
        <title>Genome- and Community-Level Interaction Insights into Carbon Utilization and Element Cycling Functions of Hydrothermarchaeota in Hydrothermal Sediment.</title>
        <authorList>
            <person name="Zhou Z."/>
            <person name="Liu Y."/>
            <person name="Xu W."/>
            <person name="Pan J."/>
            <person name="Luo Z.H."/>
            <person name="Li M."/>
        </authorList>
    </citation>
    <scope>NUCLEOTIDE SEQUENCE [LARGE SCALE GENOMIC DNA]</scope>
    <source>
        <strain evidence="7">SpSt-1</strain>
    </source>
</reference>
<dbReference type="InterPro" id="IPR000515">
    <property type="entry name" value="MetI-like"/>
</dbReference>
<feature type="transmembrane region" description="Helical" evidence="5">
    <location>
        <begin position="204"/>
        <end position="226"/>
    </location>
</feature>
<dbReference type="Gene3D" id="1.10.3720.10">
    <property type="entry name" value="MetI-like"/>
    <property type="match status" value="1"/>
</dbReference>
<comment type="similarity">
    <text evidence="5">Belongs to the binding-protein-dependent transport system permease family.</text>
</comment>
<gene>
    <name evidence="7" type="ORF">ENL47_06885</name>
</gene>
<keyword evidence="4 5" id="KW-0472">Membrane</keyword>
<dbReference type="PANTHER" id="PTHR43376:SF1">
    <property type="entry name" value="OLIGOPEPTIDE TRANSPORT SYSTEM PERMEASE PROTEIN"/>
    <property type="match status" value="1"/>
</dbReference>
<keyword evidence="3 5" id="KW-1133">Transmembrane helix</keyword>
<dbReference type="GO" id="GO:0005886">
    <property type="term" value="C:plasma membrane"/>
    <property type="evidence" value="ECO:0007669"/>
    <property type="project" value="UniProtKB-SubCell"/>
</dbReference>
<feature type="transmembrane region" description="Helical" evidence="5">
    <location>
        <begin position="311"/>
        <end position="332"/>
    </location>
</feature>
<dbReference type="InterPro" id="IPR035906">
    <property type="entry name" value="MetI-like_sf"/>
</dbReference>
<dbReference type="EMBL" id="DRUB01000132">
    <property type="protein sequence ID" value="HHR96524.1"/>
    <property type="molecule type" value="Genomic_DNA"/>
</dbReference>
<feature type="transmembrane region" description="Helical" evidence="5">
    <location>
        <begin position="263"/>
        <end position="291"/>
    </location>
</feature>
<dbReference type="Pfam" id="PF00528">
    <property type="entry name" value="BPD_transp_1"/>
    <property type="match status" value="1"/>
</dbReference>